<evidence type="ECO:0000313" key="2">
    <source>
        <dbReference type="EMBL" id="KZV82539.1"/>
    </source>
</evidence>
<reference evidence="2 3" key="1">
    <citation type="journal article" date="2016" name="Mol. Biol. Evol.">
        <title>Comparative Genomics of Early-Diverging Mushroom-Forming Fungi Provides Insights into the Origins of Lignocellulose Decay Capabilities.</title>
        <authorList>
            <person name="Nagy L.G."/>
            <person name="Riley R."/>
            <person name="Tritt A."/>
            <person name="Adam C."/>
            <person name="Daum C."/>
            <person name="Floudas D."/>
            <person name="Sun H."/>
            <person name="Yadav J.S."/>
            <person name="Pangilinan J."/>
            <person name="Larsson K.H."/>
            <person name="Matsuura K."/>
            <person name="Barry K."/>
            <person name="Labutti K."/>
            <person name="Kuo R."/>
            <person name="Ohm R.A."/>
            <person name="Bhattacharya S.S."/>
            <person name="Shirouzu T."/>
            <person name="Yoshinaga Y."/>
            <person name="Martin F.M."/>
            <person name="Grigoriev I.V."/>
            <person name="Hibbett D.S."/>
        </authorList>
    </citation>
    <scope>NUCLEOTIDE SEQUENCE [LARGE SCALE GENOMIC DNA]</scope>
    <source>
        <strain evidence="2 3">HHB12029</strain>
    </source>
</reference>
<dbReference type="SMART" id="SM00256">
    <property type="entry name" value="FBOX"/>
    <property type="match status" value="1"/>
</dbReference>
<dbReference type="Pfam" id="PF12937">
    <property type="entry name" value="F-box-like"/>
    <property type="match status" value="1"/>
</dbReference>
<proteinExistence type="predicted"/>
<dbReference type="Proteomes" id="UP000077266">
    <property type="component" value="Unassembled WGS sequence"/>
</dbReference>
<evidence type="ECO:0000313" key="3">
    <source>
        <dbReference type="Proteomes" id="UP000077266"/>
    </source>
</evidence>
<dbReference type="InterPro" id="IPR001810">
    <property type="entry name" value="F-box_dom"/>
</dbReference>
<dbReference type="SUPFAM" id="SSF81383">
    <property type="entry name" value="F-box domain"/>
    <property type="match status" value="1"/>
</dbReference>
<sequence>MPSDVDAKLQNLVHESLTRVCVDAQIDRLRLVSCPAAHAELCASLTGTYAAHVAAIQATFRTFAFSVNAVAPVNRLPPDVILEILAWLPRNARIKASHVCSYWRSTALESATLWSLLI</sequence>
<dbReference type="InParanoid" id="A0A165ZGI8"/>
<dbReference type="Gene3D" id="1.20.1280.50">
    <property type="match status" value="1"/>
</dbReference>
<dbReference type="OrthoDB" id="2800666at2759"/>
<keyword evidence="3" id="KW-1185">Reference proteome</keyword>
<dbReference type="InterPro" id="IPR036047">
    <property type="entry name" value="F-box-like_dom_sf"/>
</dbReference>
<dbReference type="EMBL" id="KV426317">
    <property type="protein sequence ID" value="KZV82539.1"/>
    <property type="molecule type" value="Genomic_DNA"/>
</dbReference>
<dbReference type="PROSITE" id="PS50181">
    <property type="entry name" value="FBOX"/>
    <property type="match status" value="1"/>
</dbReference>
<dbReference type="AlphaFoldDB" id="A0A165ZGI8"/>
<organism evidence="2 3">
    <name type="scientific">Exidia glandulosa HHB12029</name>
    <dbReference type="NCBI Taxonomy" id="1314781"/>
    <lineage>
        <taxon>Eukaryota</taxon>
        <taxon>Fungi</taxon>
        <taxon>Dikarya</taxon>
        <taxon>Basidiomycota</taxon>
        <taxon>Agaricomycotina</taxon>
        <taxon>Agaricomycetes</taxon>
        <taxon>Auriculariales</taxon>
        <taxon>Exidiaceae</taxon>
        <taxon>Exidia</taxon>
    </lineage>
</organism>
<protein>
    <recommendedName>
        <fullName evidence="1">F-box domain-containing protein</fullName>
    </recommendedName>
</protein>
<gene>
    <name evidence="2" type="ORF">EXIGLDRAFT_778447</name>
</gene>
<feature type="domain" description="F-box" evidence="1">
    <location>
        <begin position="70"/>
        <end position="117"/>
    </location>
</feature>
<evidence type="ECO:0000259" key="1">
    <source>
        <dbReference type="PROSITE" id="PS50181"/>
    </source>
</evidence>
<name>A0A165ZGI8_EXIGL</name>
<accession>A0A165ZGI8</accession>